<accession>A0A9K3GNX9</accession>
<dbReference type="EMBL" id="BDIP01004840">
    <property type="protein sequence ID" value="GIQ89246.1"/>
    <property type="molecule type" value="Genomic_DNA"/>
</dbReference>
<name>A0A9K3GNX9_9EUKA</name>
<sequence length="332" mass="39448">MVAAGPAYAHSRAELERTVAYLAPGRNPDYKFSNEQRRRFISAFFYTEVLHEEAVAARDGHQGHVYPIEEGFVLPICLMPFFDTTPLDYHAGPVRPTPQDYKRLQCLFNVINEEANILETEYMDRGLPRTQKLDAHDEKGVWHATKMFLWYQTDARMEPTLRRLGVIRIGWEMYREELENLNIRKRAYKKWSANVHIPTHCVQNPPAAVLIPAASTMEEVLRMDDERIMVEEQRRIDEERRRRRMDEKEQRLEERERELREMEREKEQRLVERERELREREKKLKREREKELERQRVSEVPRKRGSEDDTPGNEISPLAKRLAQPPGTGSIK</sequence>
<comment type="caution">
    <text evidence="2">The sequence shown here is derived from an EMBL/GenBank/DDBJ whole genome shotgun (WGS) entry which is preliminary data.</text>
</comment>
<proteinExistence type="predicted"/>
<feature type="region of interest" description="Disordered" evidence="1">
    <location>
        <begin position="238"/>
        <end position="332"/>
    </location>
</feature>
<reference evidence="2 3" key="1">
    <citation type="journal article" date="2018" name="PLoS ONE">
        <title>The draft genome of Kipferlia bialata reveals reductive genome evolution in fornicate parasites.</title>
        <authorList>
            <person name="Tanifuji G."/>
            <person name="Takabayashi S."/>
            <person name="Kume K."/>
            <person name="Takagi M."/>
            <person name="Nakayama T."/>
            <person name="Kamikawa R."/>
            <person name="Inagaki Y."/>
            <person name="Hashimoto T."/>
        </authorList>
    </citation>
    <scope>NUCLEOTIDE SEQUENCE [LARGE SCALE GENOMIC DNA]</scope>
    <source>
        <strain evidence="2">NY0173</strain>
    </source>
</reference>
<evidence type="ECO:0000313" key="3">
    <source>
        <dbReference type="Proteomes" id="UP000265618"/>
    </source>
</evidence>
<evidence type="ECO:0000256" key="1">
    <source>
        <dbReference type="SAM" id="MobiDB-lite"/>
    </source>
</evidence>
<evidence type="ECO:0000313" key="2">
    <source>
        <dbReference type="EMBL" id="GIQ89246.1"/>
    </source>
</evidence>
<protein>
    <submittedName>
        <fullName evidence="2">Uncharacterized protein</fullName>
    </submittedName>
</protein>
<dbReference type="Proteomes" id="UP000265618">
    <property type="component" value="Unassembled WGS sequence"/>
</dbReference>
<keyword evidence="3" id="KW-1185">Reference proteome</keyword>
<gene>
    <name evidence="2" type="ORF">KIPB_011670</name>
</gene>
<feature type="compositionally biased region" description="Basic and acidic residues" evidence="1">
    <location>
        <begin position="238"/>
        <end position="307"/>
    </location>
</feature>
<organism evidence="2 3">
    <name type="scientific">Kipferlia bialata</name>
    <dbReference type="NCBI Taxonomy" id="797122"/>
    <lineage>
        <taxon>Eukaryota</taxon>
        <taxon>Metamonada</taxon>
        <taxon>Carpediemonas-like organisms</taxon>
        <taxon>Kipferlia</taxon>
    </lineage>
</organism>
<dbReference type="AlphaFoldDB" id="A0A9K3GNX9"/>